<gene>
    <name evidence="1" type="ORF">ACFQFD_01485</name>
</gene>
<keyword evidence="2" id="KW-1185">Reference proteome</keyword>
<dbReference type="AlphaFoldDB" id="A0ABD5TBU8"/>
<comment type="caution">
    <text evidence="1">The sequence shown here is derived from an EMBL/GenBank/DDBJ whole genome shotgun (WGS) entry which is preliminary data.</text>
</comment>
<dbReference type="InterPro" id="IPR024747">
    <property type="entry name" value="Pyridox_Oxase-rel"/>
</dbReference>
<evidence type="ECO:0000313" key="2">
    <source>
        <dbReference type="Proteomes" id="UP001596443"/>
    </source>
</evidence>
<sequence>MSAPDPVTMDDDERDEFLGAGGVGVLSLHAERDGEQPPHSVPVSYGYDGHEETFYFRLAVGSDSEKPPLADRAVAFVTYDTVGDQWHSVVASGRLERTTDGDISTETLAGLNRVGIPLVDIFGRPTADVQFEFYRLVPDSLTGRKESSPDV</sequence>
<dbReference type="EMBL" id="JBHSWX010000001">
    <property type="protein sequence ID" value="MFC6784707.1"/>
    <property type="molecule type" value="Genomic_DNA"/>
</dbReference>
<dbReference type="SUPFAM" id="SSF50475">
    <property type="entry name" value="FMN-binding split barrel"/>
    <property type="match status" value="1"/>
</dbReference>
<evidence type="ECO:0000313" key="1">
    <source>
        <dbReference type="EMBL" id="MFC6784707.1"/>
    </source>
</evidence>
<name>A0ABD5TBU8_9EURY</name>
<dbReference type="InterPro" id="IPR012349">
    <property type="entry name" value="Split_barrel_FMN-bd"/>
</dbReference>
<reference evidence="1 2" key="1">
    <citation type="journal article" date="2019" name="Int. J. Syst. Evol. Microbiol.">
        <title>The Global Catalogue of Microorganisms (GCM) 10K type strain sequencing project: providing services to taxonomists for standard genome sequencing and annotation.</title>
        <authorList>
            <consortium name="The Broad Institute Genomics Platform"/>
            <consortium name="The Broad Institute Genome Sequencing Center for Infectious Disease"/>
            <person name="Wu L."/>
            <person name="Ma J."/>
        </authorList>
    </citation>
    <scope>NUCLEOTIDE SEQUENCE [LARGE SCALE GENOMIC DNA]</scope>
    <source>
        <strain evidence="1 2">SYNS20</strain>
    </source>
</reference>
<proteinExistence type="predicted"/>
<accession>A0ABD5TBU8</accession>
<dbReference type="GeneID" id="81211424"/>
<dbReference type="Proteomes" id="UP001596443">
    <property type="component" value="Unassembled WGS sequence"/>
</dbReference>
<protein>
    <submittedName>
        <fullName evidence="1">Pyridoxamine 5'-phosphate oxidase family protein</fullName>
    </submittedName>
</protein>
<dbReference type="Gene3D" id="2.30.110.10">
    <property type="entry name" value="Electron Transport, Fmn-binding Protein, Chain A"/>
    <property type="match status" value="1"/>
</dbReference>
<dbReference type="RefSeq" id="WP_284063528.1">
    <property type="nucleotide sequence ID" value="NZ_CP126159.1"/>
</dbReference>
<organism evidence="1 2">
    <name type="scientific">Halobaculum halobium</name>
    <dbReference type="NCBI Taxonomy" id="3032281"/>
    <lineage>
        <taxon>Archaea</taxon>
        <taxon>Methanobacteriati</taxon>
        <taxon>Methanobacteriota</taxon>
        <taxon>Stenosarchaea group</taxon>
        <taxon>Halobacteria</taxon>
        <taxon>Halobacteriales</taxon>
        <taxon>Haloferacaceae</taxon>
        <taxon>Halobaculum</taxon>
    </lineage>
</organism>
<dbReference type="Pfam" id="PF12900">
    <property type="entry name" value="Pyridox_ox_2"/>
    <property type="match status" value="1"/>
</dbReference>